<feature type="domain" description="Ubiquitin-like" evidence="2">
    <location>
        <begin position="81"/>
        <end position="158"/>
    </location>
</feature>
<name>A0A2S6C230_9PEZI</name>
<dbReference type="InterPro" id="IPR029071">
    <property type="entry name" value="Ubiquitin-like_domsf"/>
</dbReference>
<keyword evidence="4" id="KW-1185">Reference proteome</keyword>
<dbReference type="Pfam" id="PF12754">
    <property type="entry name" value="Get5_N"/>
    <property type="match status" value="1"/>
</dbReference>
<dbReference type="AlphaFoldDB" id="A0A2S6C230"/>
<dbReference type="InterPro" id="IPR000626">
    <property type="entry name" value="Ubiquitin-like_dom"/>
</dbReference>
<proteinExistence type="predicted"/>
<evidence type="ECO:0000313" key="4">
    <source>
        <dbReference type="Proteomes" id="UP000237631"/>
    </source>
</evidence>
<evidence type="ECO:0000259" key="2">
    <source>
        <dbReference type="PROSITE" id="PS50053"/>
    </source>
</evidence>
<feature type="compositionally biased region" description="Basic and acidic residues" evidence="1">
    <location>
        <begin position="185"/>
        <end position="214"/>
    </location>
</feature>
<accession>A0A2S6C230</accession>
<dbReference type="InterPro" id="IPR024737">
    <property type="entry name" value="Get5_N"/>
</dbReference>
<sequence>MDSFANDTLYARFDRYMMSEVTFAKSFLATIDKRAIKLPADHVSDPRQYPNQSPYILPKQTHPFPRKTGPTSTQQAQAKTITVTLKPMKAGETVTMPDVALDSTIFDIKTQYAAKISIPHDKIKVLLNKKPAADLKTLKDLGVEKDVELSIMIMGGGGATPRAQSPAVSTPSAFAPPPVPAPAETKGDPMDVDEKTGAPDSEAAAREAAQKEADANSAAGILKTEEFWADLQGFLSQRLRDEQEGKRLAGVFREAAAGKK</sequence>
<dbReference type="SUPFAM" id="SSF54236">
    <property type="entry name" value="Ubiquitin-like"/>
    <property type="match status" value="1"/>
</dbReference>
<feature type="region of interest" description="Disordered" evidence="1">
    <location>
        <begin position="158"/>
        <end position="217"/>
    </location>
</feature>
<dbReference type="STRING" id="357750.A0A2S6C230"/>
<evidence type="ECO:0000256" key="1">
    <source>
        <dbReference type="SAM" id="MobiDB-lite"/>
    </source>
</evidence>
<dbReference type="PROSITE" id="PS50053">
    <property type="entry name" value="UBIQUITIN_2"/>
    <property type="match status" value="1"/>
</dbReference>
<gene>
    <name evidence="3" type="ORF">CBER1_04564</name>
</gene>
<protein>
    <recommendedName>
        <fullName evidence="2">Ubiquitin-like domain-containing protein</fullName>
    </recommendedName>
</protein>
<dbReference type="Pfam" id="PF17183">
    <property type="entry name" value="Get5_C"/>
    <property type="match status" value="1"/>
</dbReference>
<organism evidence="3 4">
    <name type="scientific">Cercospora berteroae</name>
    <dbReference type="NCBI Taxonomy" id="357750"/>
    <lineage>
        <taxon>Eukaryota</taxon>
        <taxon>Fungi</taxon>
        <taxon>Dikarya</taxon>
        <taxon>Ascomycota</taxon>
        <taxon>Pezizomycotina</taxon>
        <taxon>Dothideomycetes</taxon>
        <taxon>Dothideomycetidae</taxon>
        <taxon>Mycosphaerellales</taxon>
        <taxon>Mycosphaerellaceae</taxon>
        <taxon>Cercospora</taxon>
    </lineage>
</organism>
<dbReference type="InterPro" id="IPR049256">
    <property type="entry name" value="Get5_C"/>
</dbReference>
<evidence type="ECO:0000313" key="3">
    <source>
        <dbReference type="EMBL" id="PPJ53763.1"/>
    </source>
</evidence>
<dbReference type="Gene3D" id="1.10.286.70">
    <property type="entry name" value="Get5 dimerization domain"/>
    <property type="match status" value="1"/>
</dbReference>
<dbReference type="OrthoDB" id="5366541at2759"/>
<dbReference type="Gene3D" id="3.10.20.90">
    <property type="entry name" value="Phosphatidylinositol 3-kinase Catalytic Subunit, Chain A, domain 1"/>
    <property type="match status" value="1"/>
</dbReference>
<dbReference type="Proteomes" id="UP000237631">
    <property type="component" value="Unassembled WGS sequence"/>
</dbReference>
<dbReference type="EMBL" id="PNEN01000576">
    <property type="protein sequence ID" value="PPJ53763.1"/>
    <property type="molecule type" value="Genomic_DNA"/>
</dbReference>
<comment type="caution">
    <text evidence="3">The sequence shown here is derived from an EMBL/GenBank/DDBJ whole genome shotgun (WGS) entry which is preliminary data.</text>
</comment>
<reference evidence="4" key="1">
    <citation type="journal article" date="2017" name="bioRxiv">
        <title>Conservation of a gene cluster reveals novel cercosporin biosynthetic mechanisms and extends production to the genus Colletotrichum.</title>
        <authorList>
            <person name="de Jonge R."/>
            <person name="Ebert M.K."/>
            <person name="Huitt-Roehl C.R."/>
            <person name="Pal P."/>
            <person name="Suttle J.C."/>
            <person name="Spanner R.E."/>
            <person name="Neubauer J.D."/>
            <person name="Jurick W.M.II."/>
            <person name="Stott K.A."/>
            <person name="Secor G.A."/>
            <person name="Thomma B.P.H.J."/>
            <person name="Van de Peer Y."/>
            <person name="Townsend C.A."/>
            <person name="Bolton M.D."/>
        </authorList>
    </citation>
    <scope>NUCLEOTIDE SEQUENCE [LARGE SCALE GENOMIC DNA]</scope>
    <source>
        <strain evidence="4">CBS538.71</strain>
    </source>
</reference>
<feature type="region of interest" description="Disordered" evidence="1">
    <location>
        <begin position="52"/>
        <end position="75"/>
    </location>
</feature>